<dbReference type="GO" id="GO:0016747">
    <property type="term" value="F:acyltransferase activity, transferring groups other than amino-acyl groups"/>
    <property type="evidence" value="ECO:0007669"/>
    <property type="project" value="InterPro"/>
</dbReference>
<dbReference type="PROSITE" id="PS51186">
    <property type="entry name" value="GNAT"/>
    <property type="match status" value="1"/>
</dbReference>
<evidence type="ECO:0000256" key="1">
    <source>
        <dbReference type="ARBA" id="ARBA00022679"/>
    </source>
</evidence>
<dbReference type="Pfam" id="PF00583">
    <property type="entry name" value="Acetyltransf_1"/>
    <property type="match status" value="1"/>
</dbReference>
<keyword evidence="1 4" id="KW-0808">Transferase</keyword>
<accession>A0A6L7F3H7</accession>
<dbReference type="SUPFAM" id="SSF55729">
    <property type="entry name" value="Acyl-CoA N-acyltransferases (Nat)"/>
    <property type="match status" value="1"/>
</dbReference>
<comment type="caution">
    <text evidence="4">The sequence shown here is derived from an EMBL/GenBank/DDBJ whole genome shotgun (WGS) entry which is preliminary data.</text>
</comment>
<name>A0A6L7F3H7_9ACTN</name>
<organism evidence="4 5">
    <name type="scientific">Nocardioides flavescens</name>
    <dbReference type="NCBI Taxonomy" id="2691959"/>
    <lineage>
        <taxon>Bacteria</taxon>
        <taxon>Bacillati</taxon>
        <taxon>Actinomycetota</taxon>
        <taxon>Actinomycetes</taxon>
        <taxon>Propionibacteriales</taxon>
        <taxon>Nocardioidaceae</taxon>
        <taxon>Nocardioides</taxon>
    </lineage>
</organism>
<keyword evidence="5" id="KW-1185">Reference proteome</keyword>
<evidence type="ECO:0000259" key="3">
    <source>
        <dbReference type="PROSITE" id="PS51186"/>
    </source>
</evidence>
<dbReference type="Gene3D" id="3.40.630.30">
    <property type="match status" value="1"/>
</dbReference>
<evidence type="ECO:0000256" key="2">
    <source>
        <dbReference type="ARBA" id="ARBA00023315"/>
    </source>
</evidence>
<protein>
    <submittedName>
        <fullName evidence="4">GNAT family N-acetyltransferase</fullName>
    </submittedName>
</protein>
<dbReference type="EMBL" id="WUEK01000015">
    <property type="protein sequence ID" value="MXG91792.1"/>
    <property type="molecule type" value="Genomic_DNA"/>
</dbReference>
<dbReference type="InterPro" id="IPR050832">
    <property type="entry name" value="Bact_Acetyltransf"/>
</dbReference>
<evidence type="ECO:0000313" key="5">
    <source>
        <dbReference type="Proteomes" id="UP000473325"/>
    </source>
</evidence>
<evidence type="ECO:0000313" key="4">
    <source>
        <dbReference type="EMBL" id="MXG91792.1"/>
    </source>
</evidence>
<keyword evidence="2" id="KW-0012">Acyltransferase</keyword>
<dbReference type="RefSeq" id="WP_160879728.1">
    <property type="nucleotide sequence ID" value="NZ_WUEK01000015.1"/>
</dbReference>
<dbReference type="PANTHER" id="PTHR43877">
    <property type="entry name" value="AMINOALKYLPHOSPHONATE N-ACETYLTRANSFERASE-RELATED-RELATED"/>
    <property type="match status" value="1"/>
</dbReference>
<proteinExistence type="predicted"/>
<dbReference type="AlphaFoldDB" id="A0A6L7F3H7"/>
<feature type="domain" description="N-acetyltransferase" evidence="3">
    <location>
        <begin position="7"/>
        <end position="162"/>
    </location>
</feature>
<dbReference type="InterPro" id="IPR016181">
    <property type="entry name" value="Acyl_CoA_acyltransferase"/>
</dbReference>
<gene>
    <name evidence="4" type="ORF">GRQ65_19805</name>
</gene>
<sequence>MLGEPPVVTACETAETLAAASKVFDAYRCHYGQPADAAQTLRWLTRMTEAGLLTVFTAALEDGTEPVGLATAHPVPASLGAGLTWQLRDLYVDPRARRRGVARALVTAVRRAGEAAGASRLSLVTEVDNAGALGLYECLGFRPVTGFTTLSLDLAAAAAAER</sequence>
<dbReference type="InterPro" id="IPR000182">
    <property type="entry name" value="GNAT_dom"/>
</dbReference>
<dbReference type="Proteomes" id="UP000473325">
    <property type="component" value="Unassembled WGS sequence"/>
</dbReference>
<reference evidence="4 5" key="1">
    <citation type="submission" date="2019-12" db="EMBL/GenBank/DDBJ databases">
        <authorList>
            <person name="Kun Z."/>
        </authorList>
    </citation>
    <scope>NUCLEOTIDE SEQUENCE [LARGE SCALE GENOMIC DNA]</scope>
    <source>
        <strain evidence="4 5">YIM 123512</strain>
    </source>
</reference>